<dbReference type="InterPro" id="IPR004087">
    <property type="entry name" value="KH_dom"/>
</dbReference>
<keyword evidence="7" id="KW-1185">Reference proteome</keyword>
<dbReference type="Gramene" id="Aco015202.1.mrna1">
    <property type="protein sequence ID" value="Aco015202.1.mrna1"/>
    <property type="gene ID" value="Aco015202.1.path1"/>
</dbReference>
<dbReference type="STRING" id="4615.A0A199W396"/>
<feature type="region of interest" description="Disordered" evidence="3">
    <location>
        <begin position="309"/>
        <end position="350"/>
    </location>
</feature>
<dbReference type="RefSeq" id="XP_020088258.1">
    <property type="nucleotide sequence ID" value="XM_020232669.1"/>
</dbReference>
<dbReference type="PANTHER" id="PTHR10288">
    <property type="entry name" value="KH DOMAIN CONTAINING RNA BINDING PROTEIN"/>
    <property type="match status" value="1"/>
</dbReference>
<feature type="compositionally biased region" description="Pro residues" evidence="3">
    <location>
        <begin position="50"/>
        <end position="59"/>
    </location>
</feature>
<feature type="compositionally biased region" description="Pro residues" evidence="3">
    <location>
        <begin position="497"/>
        <end position="511"/>
    </location>
</feature>
<dbReference type="CDD" id="cd00105">
    <property type="entry name" value="KH-I"/>
    <property type="match status" value="1"/>
</dbReference>
<dbReference type="OrthoDB" id="5204190at2759"/>
<organism evidence="5 6">
    <name type="scientific">Ananas comosus</name>
    <name type="common">Pineapple</name>
    <name type="synonym">Ananas ananas</name>
    <dbReference type="NCBI Taxonomy" id="4615"/>
    <lineage>
        <taxon>Eukaryota</taxon>
        <taxon>Viridiplantae</taxon>
        <taxon>Streptophyta</taxon>
        <taxon>Embryophyta</taxon>
        <taxon>Tracheophyta</taxon>
        <taxon>Spermatophyta</taxon>
        <taxon>Magnoliopsida</taxon>
        <taxon>Liliopsida</taxon>
        <taxon>Poales</taxon>
        <taxon>Bromeliaceae</taxon>
        <taxon>Bromelioideae</taxon>
        <taxon>Ananas</taxon>
    </lineage>
</organism>
<feature type="region of interest" description="Disordered" evidence="3">
    <location>
        <begin position="483"/>
        <end position="623"/>
    </location>
</feature>
<evidence type="ECO:0000313" key="5">
    <source>
        <dbReference type="EMBL" id="OAY83962.1"/>
    </source>
</evidence>
<dbReference type="SMART" id="SM00322">
    <property type="entry name" value="KH"/>
    <property type="match status" value="2"/>
</dbReference>
<accession>A0A199W396</accession>
<feature type="compositionally biased region" description="Polar residues" evidence="3">
    <location>
        <begin position="572"/>
        <end position="599"/>
    </location>
</feature>
<dbReference type="InterPro" id="IPR036612">
    <property type="entry name" value="KH_dom_type_1_sf"/>
</dbReference>
<sequence length="623" mass="66489">MAGEPSRSSRPDHKRKLDDDEAPAAASPPPPPRPRHAGSHLSPGQEAGSPSPPPPPPPLERMELAKQMAEKIAARIFRGAEVEARRPRFENGDEGDHDDSSDEGWSSESDHLQKPASQPITSQVGITSSAFPTHGSRISSKKIDIPNGRVGVLIGKGGETIKTLQLQSGAKIQVTKDVDADPNSKTRMVELIGTTEQISKAEQLINEVIAEMAGAGASGRIAGRKFGGPQAGVEQFQMKVVNCRVGLIIGKGGENIKNMQAKSGAWIQVEPLLPGDMPTERTIYIDGTKEQIEAAKQLVNEAISENRIRKPMTASGYTSRRPRGPTKWGPPGAPPMQQPDDGYMQTGAYPTQTPQYNMHQPPYASYPLQAPSNFQPGWDQSSNQQTQQPTAAIGYEYYNQQQLQQQTQLQPMVGSSAPADNTSYNYTQPQGPQRAFYGTAPGYGPIANPSQDRSVPSQDGMNQVTPAQQQAHLVGPANQQGYASQKTPVTANGYGIPPTPQPNYGSQPPPQAGYGQPSQVAQLSYSQPLQLQAGYDQGSTDRAPPFQPTAPQAGYGPQQVYGGVGPIAQPSYGLQQQPYSDSYVSSEYLQPPAYSSDNATRAMLDQSAAAPAVPGGAAKASPS</sequence>
<feature type="compositionally biased region" description="Polar residues" evidence="3">
    <location>
        <begin position="115"/>
        <end position="131"/>
    </location>
</feature>
<proteinExistence type="predicted"/>
<dbReference type="SUPFAM" id="SSF54791">
    <property type="entry name" value="Eukaryotic type KH-domain (KH-domain type I)"/>
    <property type="match status" value="2"/>
</dbReference>
<dbReference type="GO" id="GO:0003723">
    <property type="term" value="F:RNA binding"/>
    <property type="evidence" value="ECO:0007669"/>
    <property type="project" value="UniProtKB-UniRule"/>
</dbReference>
<dbReference type="Pfam" id="PF00013">
    <property type="entry name" value="KH_1"/>
    <property type="match status" value="2"/>
</dbReference>
<evidence type="ECO:0000259" key="4">
    <source>
        <dbReference type="SMART" id="SM00322"/>
    </source>
</evidence>
<evidence type="ECO:0000256" key="3">
    <source>
        <dbReference type="SAM" id="MobiDB-lite"/>
    </source>
</evidence>
<dbReference type="Proteomes" id="UP000092600">
    <property type="component" value="Unassembled WGS sequence"/>
</dbReference>
<keyword evidence="2" id="KW-0694">RNA-binding</keyword>
<name>A0A199W396_ANACO</name>
<feature type="region of interest" description="Disordered" evidence="3">
    <location>
        <begin position="1"/>
        <end position="142"/>
    </location>
</feature>
<feature type="compositionally biased region" description="Low complexity" evidence="3">
    <location>
        <begin position="607"/>
        <end position="623"/>
    </location>
</feature>
<dbReference type="Proteomes" id="UP000515123">
    <property type="component" value="Linkage group 5"/>
</dbReference>
<dbReference type="Gene3D" id="3.30.1370.10">
    <property type="entry name" value="K Homology domain, type 1"/>
    <property type="match status" value="2"/>
</dbReference>
<evidence type="ECO:0000313" key="8">
    <source>
        <dbReference type="RefSeq" id="XP_020088258.1"/>
    </source>
</evidence>
<keyword evidence="1" id="KW-0677">Repeat</keyword>
<reference evidence="5 6" key="1">
    <citation type="journal article" date="2016" name="DNA Res.">
        <title>The draft genome of MD-2 pineapple using hybrid error correction of long reads.</title>
        <authorList>
            <person name="Redwan R.M."/>
            <person name="Saidin A."/>
            <person name="Kumar S.V."/>
        </authorList>
    </citation>
    <scope>NUCLEOTIDE SEQUENCE [LARGE SCALE GENOMIC DNA]</scope>
    <source>
        <strain evidence="6">cv. MD2</strain>
        <tissue evidence="5">Leaf</tissue>
    </source>
</reference>
<evidence type="ECO:0000313" key="6">
    <source>
        <dbReference type="Proteomes" id="UP000092600"/>
    </source>
</evidence>
<feature type="domain" description="K Homology" evidence="4">
    <location>
        <begin position="137"/>
        <end position="210"/>
    </location>
</feature>
<feature type="domain" description="K Homology" evidence="4">
    <location>
        <begin position="232"/>
        <end position="304"/>
    </location>
</feature>
<evidence type="ECO:0000256" key="1">
    <source>
        <dbReference type="ARBA" id="ARBA00022737"/>
    </source>
</evidence>
<feature type="compositionally biased region" description="Polar residues" evidence="3">
    <location>
        <begin position="516"/>
        <end position="530"/>
    </location>
</feature>
<protein>
    <submittedName>
        <fullName evidence="5 8">Far upstream element-binding protein 1</fullName>
    </submittedName>
</protein>
<feature type="compositionally biased region" description="Acidic residues" evidence="3">
    <location>
        <begin position="92"/>
        <end position="102"/>
    </location>
</feature>
<feature type="compositionally biased region" description="Basic and acidic residues" evidence="3">
    <location>
        <begin position="60"/>
        <end position="91"/>
    </location>
</feature>
<dbReference type="AlphaFoldDB" id="A0A199W396"/>
<feature type="compositionally biased region" description="Polar residues" evidence="3">
    <location>
        <begin position="418"/>
        <end position="431"/>
    </location>
</feature>
<dbReference type="PROSITE" id="PS50084">
    <property type="entry name" value="KH_TYPE_1"/>
    <property type="match status" value="2"/>
</dbReference>
<reference evidence="8" key="2">
    <citation type="submission" date="2025-04" db="UniProtKB">
        <authorList>
            <consortium name="RefSeq"/>
        </authorList>
    </citation>
    <scope>IDENTIFICATION</scope>
    <source>
        <tissue evidence="8">Leaf</tissue>
    </source>
</reference>
<feature type="compositionally biased region" description="Basic and acidic residues" evidence="3">
    <location>
        <begin position="7"/>
        <end position="18"/>
    </location>
</feature>
<evidence type="ECO:0000313" key="7">
    <source>
        <dbReference type="Proteomes" id="UP000515123"/>
    </source>
</evidence>
<feature type="region of interest" description="Disordered" evidence="3">
    <location>
        <begin position="408"/>
        <end position="465"/>
    </location>
</feature>
<dbReference type="GeneID" id="109710190"/>
<dbReference type="EMBL" id="LSRQ01000288">
    <property type="protein sequence ID" value="OAY83962.1"/>
    <property type="molecule type" value="Genomic_DNA"/>
</dbReference>
<feature type="compositionally biased region" description="Polar residues" evidence="3">
    <location>
        <begin position="448"/>
        <end position="465"/>
    </location>
</feature>
<evidence type="ECO:0000256" key="2">
    <source>
        <dbReference type="PROSITE-ProRule" id="PRU00117"/>
    </source>
</evidence>
<gene>
    <name evidence="8" type="primary">LOC109710190</name>
    <name evidence="5" type="ORF">ACMD2_04604</name>
</gene>
<dbReference type="InterPro" id="IPR004088">
    <property type="entry name" value="KH_dom_type_1"/>
</dbReference>